<dbReference type="NCBIfam" id="NF041496">
    <property type="entry name" value="MobQ"/>
    <property type="match status" value="1"/>
</dbReference>
<dbReference type="OrthoDB" id="1826980at2"/>
<comment type="similarity">
    <text evidence="1">Belongs to the MobA/MobL family.</text>
</comment>
<proteinExistence type="inferred from homology"/>
<evidence type="ECO:0000256" key="3">
    <source>
        <dbReference type="SAM" id="Coils"/>
    </source>
</evidence>
<dbReference type="Proteomes" id="UP000018296">
    <property type="component" value="Unassembled WGS sequence"/>
</dbReference>
<dbReference type="eggNOG" id="COG0507">
    <property type="taxonomic scope" value="Bacteria"/>
</dbReference>
<accession>V6IUY5</accession>
<dbReference type="PATRIC" id="fig|1395513.3.peg.3685"/>
<dbReference type="InterPro" id="IPR005053">
    <property type="entry name" value="MobA_MobL"/>
</dbReference>
<feature type="domain" description="MobA/MobL protein" evidence="4">
    <location>
        <begin position="17"/>
        <end position="212"/>
    </location>
</feature>
<dbReference type="EMBL" id="AWTC01000030">
    <property type="protein sequence ID" value="EST10241.1"/>
    <property type="molecule type" value="Genomic_DNA"/>
</dbReference>
<dbReference type="Pfam" id="PF03389">
    <property type="entry name" value="MobA_MobL"/>
    <property type="match status" value="1"/>
</dbReference>
<dbReference type="AlphaFoldDB" id="V6IUY5"/>
<evidence type="ECO:0000256" key="2">
    <source>
        <dbReference type="ARBA" id="ARBA00022971"/>
    </source>
</evidence>
<comment type="caution">
    <text evidence="5">The sequence shown here is derived from an EMBL/GenBank/DDBJ whole genome shotgun (WGS) entry which is preliminary data.</text>
</comment>
<keyword evidence="2" id="KW-0184">Conjugation</keyword>
<dbReference type="STRING" id="1395513.P343_18260"/>
<dbReference type="Gene3D" id="3.30.930.30">
    <property type="match status" value="1"/>
</dbReference>
<sequence>MAIYHFSASLISRGKGQSAIAAAAYRSGDKLEDDRYGETKFYKRDVRPETMILAPNNAPDWVHNRQKLWNAVEQSETRKNSQLAREFNVALPKELSADEQHQLIKDYVQNEFVDKGMIADVAIHRDDPENPHAHVMLTTREIDENGFTKKNRDWNSKDLLQEWREHWSEHANHALERAGRSERITHESNKDRGLETLPTVHLGHVAAEMEEKGIATDRGDINRTVQEHNQNVVSLAQFREQKAALEKARAEQQKAQQEALKQQALKERQAILQQQADRLLTAKDKLNLNSAAQILGKEPTRENLSEAIQNKQEEINGCDIGMKEVRSVQETFRRLDEKFREIGYAESRIRSAEYELATTKNTRYGLFKQREKNEKIASLESRISLEKQAIADINTTIKPYADKWNFHTESDYKQVKEKVYKTSQAVENKKWDAIVQKNTLIKARQALDKQHDFILSQKLPDRNLTQGVISHLEKRQEAINKIYGIYKEQYAEFQKYKPEHDRHNLTERGEKQYESLYATCRQVGDALREAGVYRISDIENSQQKIDNLKAYYDRQEKRGWTFEKERSREHERGWDMER</sequence>
<keyword evidence="6" id="KW-1185">Reference proteome</keyword>
<organism evidence="5 6">
    <name type="scientific">Sporolactobacillus laevolacticus DSM 442</name>
    <dbReference type="NCBI Taxonomy" id="1395513"/>
    <lineage>
        <taxon>Bacteria</taxon>
        <taxon>Bacillati</taxon>
        <taxon>Bacillota</taxon>
        <taxon>Bacilli</taxon>
        <taxon>Bacillales</taxon>
        <taxon>Sporolactobacillaceae</taxon>
        <taxon>Sporolactobacillus</taxon>
    </lineage>
</organism>
<gene>
    <name evidence="5" type="ORF">P343_18260</name>
</gene>
<name>V6IUY5_9BACL</name>
<evidence type="ECO:0000313" key="5">
    <source>
        <dbReference type="EMBL" id="EST10241.1"/>
    </source>
</evidence>
<dbReference type="RefSeq" id="WP_023511812.1">
    <property type="nucleotide sequence ID" value="NZ_AWTC01000030.1"/>
</dbReference>
<feature type="coiled-coil region" evidence="3">
    <location>
        <begin position="235"/>
        <end position="274"/>
    </location>
</feature>
<reference evidence="5 6" key="1">
    <citation type="journal article" date="2013" name="Genome Announc.">
        <title>Genome Sequence of Sporolactobacillus laevolacticus DSM442, an Efficient Polymer-Grade D-Lactate Producer from Agricultural Waste Cottonseed as a Nitrogen Source.</title>
        <authorList>
            <person name="Wang H."/>
            <person name="Wang L."/>
            <person name="Ju J."/>
            <person name="Yu B."/>
            <person name="Ma Y."/>
        </authorList>
    </citation>
    <scope>NUCLEOTIDE SEQUENCE [LARGE SCALE GENOMIC DNA]</scope>
    <source>
        <strain evidence="5 6">DSM 442</strain>
    </source>
</reference>
<evidence type="ECO:0000256" key="1">
    <source>
        <dbReference type="ARBA" id="ARBA00010873"/>
    </source>
</evidence>
<evidence type="ECO:0000259" key="4">
    <source>
        <dbReference type="Pfam" id="PF03389"/>
    </source>
</evidence>
<keyword evidence="3" id="KW-0175">Coiled coil</keyword>
<evidence type="ECO:0000313" key="6">
    <source>
        <dbReference type="Proteomes" id="UP000018296"/>
    </source>
</evidence>
<protein>
    <submittedName>
        <fullName evidence="5">Molybdopterin-guanine dinucleotide biosynthesis protein MobA</fullName>
    </submittedName>
</protein>